<protein>
    <submittedName>
        <fullName evidence="2">D-aminopeptidase</fullName>
        <ecNumber evidence="2">3.4.11.19</ecNumber>
    </submittedName>
</protein>
<keyword evidence="2" id="KW-0031">Aminopeptidase</keyword>
<dbReference type="Gene3D" id="3.60.70.12">
    <property type="entry name" value="L-amino peptidase D-ALA esterase/amidase"/>
    <property type="match status" value="1"/>
</dbReference>
<dbReference type="PANTHER" id="PTHR36512:SF3">
    <property type="entry name" value="BLR5678 PROTEIN"/>
    <property type="match status" value="1"/>
</dbReference>
<dbReference type="PANTHER" id="PTHR36512">
    <property type="entry name" value="D-AMINOPEPTIDASE"/>
    <property type="match status" value="1"/>
</dbReference>
<dbReference type="InterPro" id="IPR005321">
    <property type="entry name" value="Peptidase_S58_DmpA"/>
</dbReference>
<accession>A0A401FK57</accession>
<comment type="caution">
    <text evidence="2">The sequence shown here is derived from an EMBL/GenBank/DDBJ whole genome shotgun (WGS) entry which is preliminary data.</text>
</comment>
<gene>
    <name evidence="2" type="ORF">NBRC111893_926</name>
</gene>
<dbReference type="EMBL" id="BEXA01000002">
    <property type="protein sequence ID" value="GAY72780.1"/>
    <property type="molecule type" value="Genomic_DNA"/>
</dbReference>
<keyword evidence="2" id="KW-0378">Hydrolase</keyword>
<evidence type="ECO:0000313" key="3">
    <source>
        <dbReference type="Proteomes" id="UP000286974"/>
    </source>
</evidence>
<evidence type="ECO:0000256" key="1">
    <source>
        <dbReference type="ARBA" id="ARBA00007068"/>
    </source>
</evidence>
<keyword evidence="3" id="KW-1185">Reference proteome</keyword>
<evidence type="ECO:0000313" key="2">
    <source>
        <dbReference type="EMBL" id="GAY72780.1"/>
    </source>
</evidence>
<dbReference type="Pfam" id="PF03576">
    <property type="entry name" value="Peptidase_S58"/>
    <property type="match status" value="1"/>
</dbReference>
<dbReference type="AlphaFoldDB" id="A0A401FK57"/>
<name>A0A401FK57_9LACO</name>
<sequence>MMCYDLKGGIGSASRVVKIDDDHTYTVGTLTMTNYGYLQDFIVNGLPIGKPLSDMIQADKNKEEKGSIITVIATDAPLDSRQLKRLAKRATVGINRSGGYIGNGSGEIVFAFSTQNRVAHFADSDFDSITRFNDNHIDKFFGSRSKCG</sequence>
<comment type="similarity">
    <text evidence="1">Belongs to the peptidase S58 family.</text>
</comment>
<dbReference type="EC" id="3.4.11.19" evidence="2"/>
<reference evidence="2 3" key="1">
    <citation type="submission" date="2017-11" db="EMBL/GenBank/DDBJ databases">
        <title>Draft Genome Sequence of Lactobacillus curieae NBRC 111893 isolated from Koso, a Japanese sugar-Vegetable Fermented Beverage.</title>
        <authorList>
            <person name="Chiou T.Y."/>
            <person name="Oshima K."/>
            <person name="Suda W."/>
            <person name="Hattori M."/>
            <person name="Takahashi T."/>
        </authorList>
    </citation>
    <scope>NUCLEOTIDE SEQUENCE [LARGE SCALE GENOMIC DNA]</scope>
    <source>
        <strain evidence="2 3">NBRC111893</strain>
    </source>
</reference>
<keyword evidence="2" id="KW-0645">Protease</keyword>
<proteinExistence type="inferred from homology"/>
<organism evidence="2 3">
    <name type="scientific">Lentilactobacillus kosonis</name>
    <dbReference type="NCBI Taxonomy" id="2810561"/>
    <lineage>
        <taxon>Bacteria</taxon>
        <taxon>Bacillati</taxon>
        <taxon>Bacillota</taxon>
        <taxon>Bacilli</taxon>
        <taxon>Lactobacillales</taxon>
        <taxon>Lactobacillaceae</taxon>
        <taxon>Lentilactobacillus</taxon>
    </lineage>
</organism>
<dbReference type="Proteomes" id="UP000286974">
    <property type="component" value="Unassembled WGS sequence"/>
</dbReference>
<dbReference type="GO" id="GO:0004177">
    <property type="term" value="F:aminopeptidase activity"/>
    <property type="evidence" value="ECO:0007669"/>
    <property type="project" value="UniProtKB-KW"/>
</dbReference>
<dbReference type="InterPro" id="IPR016117">
    <property type="entry name" value="ArgJ-like_dom_sf"/>
</dbReference>
<dbReference type="STRING" id="1138822.PL11_008260"/>
<dbReference type="SUPFAM" id="SSF56266">
    <property type="entry name" value="DmpA/ArgJ-like"/>
    <property type="match status" value="1"/>
</dbReference>